<dbReference type="PANTHER" id="PTHR21715">
    <property type="entry name" value="RH04127P"/>
    <property type="match status" value="1"/>
</dbReference>
<feature type="non-terminal residue" evidence="1">
    <location>
        <position position="57"/>
    </location>
</feature>
<dbReference type="Proteomes" id="UP000274922">
    <property type="component" value="Unassembled WGS sequence"/>
</dbReference>
<sequence>MAEQVILEEEHDQNYEPTEEEIIEYATYLGIDPDTEPEFLWIARDSLKAPLPADWKP</sequence>
<dbReference type="PANTHER" id="PTHR21715:SF0">
    <property type="entry name" value="RH04127P"/>
    <property type="match status" value="1"/>
</dbReference>
<organism evidence="1 2">
    <name type="scientific">Caulochytrium protostelioides</name>
    <dbReference type="NCBI Taxonomy" id="1555241"/>
    <lineage>
        <taxon>Eukaryota</taxon>
        <taxon>Fungi</taxon>
        <taxon>Fungi incertae sedis</taxon>
        <taxon>Chytridiomycota</taxon>
        <taxon>Chytridiomycota incertae sedis</taxon>
        <taxon>Chytridiomycetes</taxon>
        <taxon>Caulochytriales</taxon>
        <taxon>Caulochytriaceae</taxon>
        <taxon>Caulochytrium</taxon>
    </lineage>
</organism>
<dbReference type="EMBL" id="ML014125">
    <property type="protein sequence ID" value="RKP03276.1"/>
    <property type="molecule type" value="Genomic_DNA"/>
</dbReference>
<dbReference type="Gene3D" id="3.30.1470.10">
    <property type="entry name" value="Photosystem I PsaD, reaction center subunit II"/>
    <property type="match status" value="1"/>
</dbReference>
<accession>A0A4P9XCU2</accession>
<evidence type="ECO:0000313" key="2">
    <source>
        <dbReference type="Proteomes" id="UP000274922"/>
    </source>
</evidence>
<dbReference type="OrthoDB" id="6344460at2759"/>
<evidence type="ECO:0000313" key="1">
    <source>
        <dbReference type="EMBL" id="RKP03276.1"/>
    </source>
</evidence>
<dbReference type="STRING" id="1555241.A0A4P9XCU2"/>
<keyword evidence="2" id="KW-1185">Reference proteome</keyword>
<name>A0A4P9XCU2_9FUNG</name>
<protein>
    <submittedName>
        <fullName evidence="1">Uncharacterized protein</fullName>
    </submittedName>
</protein>
<dbReference type="AlphaFoldDB" id="A0A4P9XCU2"/>
<dbReference type="InterPro" id="IPR053233">
    <property type="entry name" value="ABRA-related"/>
</dbReference>
<gene>
    <name evidence="1" type="ORF">CXG81DRAFT_818</name>
</gene>
<proteinExistence type="predicted"/>
<reference evidence="2" key="1">
    <citation type="journal article" date="2018" name="Nat. Microbiol.">
        <title>Leveraging single-cell genomics to expand the fungal tree of life.</title>
        <authorList>
            <person name="Ahrendt S.R."/>
            <person name="Quandt C.A."/>
            <person name="Ciobanu D."/>
            <person name="Clum A."/>
            <person name="Salamov A."/>
            <person name="Andreopoulos B."/>
            <person name="Cheng J.F."/>
            <person name="Woyke T."/>
            <person name="Pelin A."/>
            <person name="Henrissat B."/>
            <person name="Reynolds N.K."/>
            <person name="Benny G.L."/>
            <person name="Smith M.E."/>
            <person name="James T.Y."/>
            <person name="Grigoriev I.V."/>
        </authorList>
    </citation>
    <scope>NUCLEOTIDE SEQUENCE [LARGE SCALE GENOMIC DNA]</scope>
    <source>
        <strain evidence="2">ATCC 52028</strain>
    </source>
</reference>